<name>A0A1V6TIV3_9EURO</name>
<evidence type="ECO:0000313" key="4">
    <source>
        <dbReference type="EMBL" id="OQE25944.1"/>
    </source>
</evidence>
<evidence type="ECO:0000313" key="5">
    <source>
        <dbReference type="Proteomes" id="UP000191342"/>
    </source>
</evidence>
<dbReference type="Pfam" id="PF05368">
    <property type="entry name" value="NmrA"/>
    <property type="match status" value="1"/>
</dbReference>
<dbReference type="InterPro" id="IPR008030">
    <property type="entry name" value="NmrA-like"/>
</dbReference>
<accession>A0A1V6TIV3</accession>
<dbReference type="Gene3D" id="3.40.50.720">
    <property type="entry name" value="NAD(P)-binding Rossmann-like Domain"/>
    <property type="match status" value="1"/>
</dbReference>
<proteinExistence type="inferred from homology"/>
<reference evidence="5" key="1">
    <citation type="journal article" date="2017" name="Nat. Microbiol.">
        <title>Global analysis of biosynthetic gene clusters reveals vast potential of secondary metabolite production in Penicillium species.</title>
        <authorList>
            <person name="Nielsen J.C."/>
            <person name="Grijseels S."/>
            <person name="Prigent S."/>
            <person name="Ji B."/>
            <person name="Dainat J."/>
            <person name="Nielsen K.F."/>
            <person name="Frisvad J.C."/>
            <person name="Workman M."/>
            <person name="Nielsen J."/>
        </authorList>
    </citation>
    <scope>NUCLEOTIDE SEQUENCE [LARGE SCALE GENOMIC DNA]</scope>
    <source>
        <strain evidence="5">IBT 14082</strain>
    </source>
</reference>
<dbReference type="EMBL" id="MLQL01000007">
    <property type="protein sequence ID" value="OQE25944.1"/>
    <property type="molecule type" value="Genomic_DNA"/>
</dbReference>
<dbReference type="SUPFAM" id="SSF51735">
    <property type="entry name" value="NAD(P)-binding Rossmann-fold domains"/>
    <property type="match status" value="1"/>
</dbReference>
<dbReference type="PANTHER" id="PTHR42748:SF28">
    <property type="entry name" value="NMRA-LIKE DOMAIN-CONTAINING PROTEIN"/>
    <property type="match status" value="1"/>
</dbReference>
<keyword evidence="5" id="KW-1185">Reference proteome</keyword>
<dbReference type="OrthoDB" id="3358371at2759"/>
<dbReference type="Gene3D" id="3.90.25.10">
    <property type="entry name" value="UDP-galactose 4-epimerase, domain 1"/>
    <property type="match status" value="1"/>
</dbReference>
<dbReference type="PANTHER" id="PTHR42748">
    <property type="entry name" value="NITROGEN METABOLITE REPRESSION PROTEIN NMRA FAMILY MEMBER"/>
    <property type="match status" value="1"/>
</dbReference>
<organism evidence="4 5">
    <name type="scientific">Penicillium flavigenum</name>
    <dbReference type="NCBI Taxonomy" id="254877"/>
    <lineage>
        <taxon>Eukaryota</taxon>
        <taxon>Fungi</taxon>
        <taxon>Dikarya</taxon>
        <taxon>Ascomycota</taxon>
        <taxon>Pezizomycotina</taxon>
        <taxon>Eurotiomycetes</taxon>
        <taxon>Eurotiomycetidae</taxon>
        <taxon>Eurotiales</taxon>
        <taxon>Aspergillaceae</taxon>
        <taxon>Penicillium</taxon>
    </lineage>
</organism>
<comment type="similarity">
    <text evidence="1">Belongs to the NmrA-type oxidoreductase family.</text>
</comment>
<gene>
    <name evidence="4" type="ORF">PENFLA_c007G06464</name>
</gene>
<dbReference type="Proteomes" id="UP000191342">
    <property type="component" value="Unassembled WGS sequence"/>
</dbReference>
<evidence type="ECO:0000256" key="2">
    <source>
        <dbReference type="ARBA" id="ARBA00022857"/>
    </source>
</evidence>
<evidence type="ECO:0000259" key="3">
    <source>
        <dbReference type="Pfam" id="PF05368"/>
    </source>
</evidence>
<evidence type="ECO:0000256" key="1">
    <source>
        <dbReference type="ARBA" id="ARBA00006328"/>
    </source>
</evidence>
<sequence length="334" mass="36863">MSPAREDVKVIAVLGATGNQGGGVVQALLKNSAPCWHVRSITRDTCSAGALKLNAKFENYDRFEIVAANVYDKESLFKAFKQVFGVFAVTNNRLPGKKIDKEEDMEHELEAGRNIVDAAKACQVQHVVLSSLPNLTEASNGQFTKVFHFDNKSKIEQWAKDELLAVTALHPDNGTVRFCAPIEADRLADWVDPSYDIGVYAAGEASLALQTTCVLANSQEIFRLGPQKTASKTYPVVGPKLSFAEFTNIFSDTTSRKAIFDPITLDQWGATVAATVGKGYKEDIRQMMQWISIAPDEKICYGTMDPRDDTSWKDLGVRASTFAEWIERASWRGP</sequence>
<dbReference type="InterPro" id="IPR051164">
    <property type="entry name" value="NmrA-like_oxidored"/>
</dbReference>
<feature type="domain" description="NmrA-like" evidence="3">
    <location>
        <begin position="9"/>
        <end position="292"/>
    </location>
</feature>
<protein>
    <recommendedName>
        <fullName evidence="3">NmrA-like domain-containing protein</fullName>
    </recommendedName>
</protein>
<keyword evidence="2" id="KW-0521">NADP</keyword>
<dbReference type="STRING" id="254877.A0A1V6TIV3"/>
<dbReference type="AlphaFoldDB" id="A0A1V6TIV3"/>
<comment type="caution">
    <text evidence="4">The sequence shown here is derived from an EMBL/GenBank/DDBJ whole genome shotgun (WGS) entry which is preliminary data.</text>
</comment>
<dbReference type="InterPro" id="IPR036291">
    <property type="entry name" value="NAD(P)-bd_dom_sf"/>
</dbReference>